<feature type="signal peptide" evidence="2">
    <location>
        <begin position="1"/>
        <end position="24"/>
    </location>
</feature>
<evidence type="ECO:0000256" key="2">
    <source>
        <dbReference type="SAM" id="SignalP"/>
    </source>
</evidence>
<reference evidence="3" key="1">
    <citation type="submission" date="2018-01" db="EMBL/GenBank/DDBJ databases">
        <title>An insight into the sialome of Amazonian anophelines.</title>
        <authorList>
            <person name="Ribeiro J.M."/>
            <person name="Scarpassa V."/>
            <person name="Calvo E."/>
        </authorList>
    </citation>
    <scope>NUCLEOTIDE SEQUENCE</scope>
    <source>
        <tissue evidence="3">Salivary glands</tissue>
    </source>
</reference>
<accession>A0A2M4B3P2</accession>
<feature type="chain" id="PRO_5014669534" evidence="2">
    <location>
        <begin position="25"/>
        <end position="102"/>
    </location>
</feature>
<evidence type="ECO:0000313" key="3">
    <source>
        <dbReference type="EMBL" id="MBW47666.1"/>
    </source>
</evidence>
<dbReference type="EMBL" id="GGFK01014345">
    <property type="protein sequence ID" value="MBW47666.1"/>
    <property type="molecule type" value="Transcribed_RNA"/>
</dbReference>
<keyword evidence="2" id="KW-0732">Signal</keyword>
<organism evidence="3">
    <name type="scientific">Anopheles triannulatus</name>
    <dbReference type="NCBI Taxonomy" id="58253"/>
    <lineage>
        <taxon>Eukaryota</taxon>
        <taxon>Metazoa</taxon>
        <taxon>Ecdysozoa</taxon>
        <taxon>Arthropoda</taxon>
        <taxon>Hexapoda</taxon>
        <taxon>Insecta</taxon>
        <taxon>Pterygota</taxon>
        <taxon>Neoptera</taxon>
        <taxon>Endopterygota</taxon>
        <taxon>Diptera</taxon>
        <taxon>Nematocera</taxon>
        <taxon>Culicoidea</taxon>
        <taxon>Culicidae</taxon>
        <taxon>Anophelinae</taxon>
        <taxon>Anopheles</taxon>
    </lineage>
</organism>
<protein>
    <submittedName>
        <fullName evidence="3">Putative secreted protein</fullName>
    </submittedName>
</protein>
<feature type="region of interest" description="Disordered" evidence="1">
    <location>
        <begin position="83"/>
        <end position="102"/>
    </location>
</feature>
<name>A0A2M4B3P2_9DIPT</name>
<evidence type="ECO:0000256" key="1">
    <source>
        <dbReference type="SAM" id="MobiDB-lite"/>
    </source>
</evidence>
<proteinExistence type="predicted"/>
<dbReference type="AlphaFoldDB" id="A0A2M4B3P2"/>
<sequence>MCGCDCGCCCCPWLLLSCCSLSWAAVILRSTDVGVKASGVGEATCCGWDCLAGEVAPEGSRGMRTAPICGFIFTGEADVTPSLPPPFDDDRGSALDGGWLFG</sequence>